<accession>A0A443NGN7</accession>
<name>A0A443NGN7_9MAGN</name>
<evidence type="ECO:0000313" key="1">
    <source>
        <dbReference type="EMBL" id="RWR77697.1"/>
    </source>
</evidence>
<sequence>MHTDCHLNLGVVLLIFKIRRHPKENPSRMFKFNGGNFFFHLDIPSVHMQDAPFQPYKIYSKTPSSQRLIYEWPMHHCALHHPLHPQNLGIVKLRCQALMSTLNYLEGGPLCQRVQLLLATHDHMGQSFLEGGSMMFSTVVTCIDELEFSH</sequence>
<keyword evidence="2" id="KW-1185">Reference proteome</keyword>
<dbReference type="Proteomes" id="UP000283530">
    <property type="component" value="Unassembled WGS sequence"/>
</dbReference>
<protein>
    <submittedName>
        <fullName evidence="1">Uncharacterized protein</fullName>
    </submittedName>
</protein>
<evidence type="ECO:0000313" key="2">
    <source>
        <dbReference type="Proteomes" id="UP000283530"/>
    </source>
</evidence>
<dbReference type="AlphaFoldDB" id="A0A443NGN7"/>
<comment type="caution">
    <text evidence="1">The sequence shown here is derived from an EMBL/GenBank/DDBJ whole genome shotgun (WGS) entry which is preliminary data.</text>
</comment>
<reference evidence="1 2" key="1">
    <citation type="journal article" date="2019" name="Nat. Plants">
        <title>Stout camphor tree genome fills gaps in understanding of flowering plant genome evolution.</title>
        <authorList>
            <person name="Chaw S.M."/>
            <person name="Liu Y.C."/>
            <person name="Wu Y.W."/>
            <person name="Wang H.Y."/>
            <person name="Lin C.I."/>
            <person name="Wu C.S."/>
            <person name="Ke H.M."/>
            <person name="Chang L.Y."/>
            <person name="Hsu C.Y."/>
            <person name="Yang H.T."/>
            <person name="Sudianto E."/>
            <person name="Hsu M.H."/>
            <person name="Wu K.P."/>
            <person name="Wang L.N."/>
            <person name="Leebens-Mack J.H."/>
            <person name="Tsai I.J."/>
        </authorList>
    </citation>
    <scope>NUCLEOTIDE SEQUENCE [LARGE SCALE GENOMIC DNA]</scope>
    <source>
        <strain evidence="2">cv. Chaw 1501</strain>
        <tissue evidence="1">Young leaves</tissue>
    </source>
</reference>
<gene>
    <name evidence="1" type="ORF">CKAN_00619700</name>
</gene>
<organism evidence="1 2">
    <name type="scientific">Cinnamomum micranthum f. kanehirae</name>
    <dbReference type="NCBI Taxonomy" id="337451"/>
    <lineage>
        <taxon>Eukaryota</taxon>
        <taxon>Viridiplantae</taxon>
        <taxon>Streptophyta</taxon>
        <taxon>Embryophyta</taxon>
        <taxon>Tracheophyta</taxon>
        <taxon>Spermatophyta</taxon>
        <taxon>Magnoliopsida</taxon>
        <taxon>Magnoliidae</taxon>
        <taxon>Laurales</taxon>
        <taxon>Lauraceae</taxon>
        <taxon>Cinnamomum</taxon>
    </lineage>
</organism>
<proteinExistence type="predicted"/>
<dbReference type="EMBL" id="QPKB01000002">
    <property type="protein sequence ID" value="RWR77697.1"/>
    <property type="molecule type" value="Genomic_DNA"/>
</dbReference>